<gene>
    <name evidence="2" type="ORF">FA13DRAFT_1639219</name>
</gene>
<keyword evidence="3" id="KW-1185">Reference proteome</keyword>
<dbReference type="EMBL" id="QPFP01000071">
    <property type="protein sequence ID" value="TEB24055.1"/>
    <property type="molecule type" value="Genomic_DNA"/>
</dbReference>
<reference evidence="2 3" key="1">
    <citation type="journal article" date="2019" name="Nat. Ecol. Evol.">
        <title>Megaphylogeny resolves global patterns of mushroom evolution.</title>
        <authorList>
            <person name="Varga T."/>
            <person name="Krizsan K."/>
            <person name="Foldi C."/>
            <person name="Dima B."/>
            <person name="Sanchez-Garcia M."/>
            <person name="Sanchez-Ramirez S."/>
            <person name="Szollosi G.J."/>
            <person name="Szarkandi J.G."/>
            <person name="Papp V."/>
            <person name="Albert L."/>
            <person name="Andreopoulos W."/>
            <person name="Angelini C."/>
            <person name="Antonin V."/>
            <person name="Barry K.W."/>
            <person name="Bougher N.L."/>
            <person name="Buchanan P."/>
            <person name="Buyck B."/>
            <person name="Bense V."/>
            <person name="Catcheside P."/>
            <person name="Chovatia M."/>
            <person name="Cooper J."/>
            <person name="Damon W."/>
            <person name="Desjardin D."/>
            <person name="Finy P."/>
            <person name="Geml J."/>
            <person name="Haridas S."/>
            <person name="Hughes K."/>
            <person name="Justo A."/>
            <person name="Karasinski D."/>
            <person name="Kautmanova I."/>
            <person name="Kiss B."/>
            <person name="Kocsube S."/>
            <person name="Kotiranta H."/>
            <person name="LaButti K.M."/>
            <person name="Lechner B.E."/>
            <person name="Liimatainen K."/>
            <person name="Lipzen A."/>
            <person name="Lukacs Z."/>
            <person name="Mihaltcheva S."/>
            <person name="Morgado L.N."/>
            <person name="Niskanen T."/>
            <person name="Noordeloos M.E."/>
            <person name="Ohm R.A."/>
            <person name="Ortiz-Santana B."/>
            <person name="Ovrebo C."/>
            <person name="Racz N."/>
            <person name="Riley R."/>
            <person name="Savchenko A."/>
            <person name="Shiryaev A."/>
            <person name="Soop K."/>
            <person name="Spirin V."/>
            <person name="Szebenyi C."/>
            <person name="Tomsovsky M."/>
            <person name="Tulloss R.E."/>
            <person name="Uehling J."/>
            <person name="Grigoriev I.V."/>
            <person name="Vagvolgyi C."/>
            <person name="Papp T."/>
            <person name="Martin F.M."/>
            <person name="Miettinen O."/>
            <person name="Hibbett D.S."/>
            <person name="Nagy L.G."/>
        </authorList>
    </citation>
    <scope>NUCLEOTIDE SEQUENCE [LARGE SCALE GENOMIC DNA]</scope>
    <source>
        <strain evidence="2 3">FP101781</strain>
    </source>
</reference>
<dbReference type="OrthoDB" id="3224221at2759"/>
<evidence type="ECO:0000313" key="2">
    <source>
        <dbReference type="EMBL" id="TEB24055.1"/>
    </source>
</evidence>
<accession>A0A4Y7SQE0</accession>
<sequence>MSTYQLPEWGVVKGYKLENGKACSATTFQPDHRENVKSPWNTSVVEVFIDSLFSSNHPHIPTPPTPEMQATVLRLAFSQLRSWREKQRLTAEEEQAKLRKKQRYERRRQSYFRRVNVASLHTDTRRHLEMLSYLGPDGMSSDESDHEKANGIAQYQIRPKSWRHPDLVRCVRVFDTLHRRDRFHEDDDDKVANTPKPSHPIRLTAGPGAPTHLRVEGGSNSTRKPKKGLPDCLYNPDLLKRPEGERLLAIRSKPYDFSHTASIIKYAFQEPPAPPLFSLLTYL</sequence>
<evidence type="ECO:0000313" key="3">
    <source>
        <dbReference type="Proteomes" id="UP000298030"/>
    </source>
</evidence>
<proteinExistence type="predicted"/>
<feature type="region of interest" description="Disordered" evidence="1">
    <location>
        <begin position="186"/>
        <end position="230"/>
    </location>
</feature>
<protein>
    <submittedName>
        <fullName evidence="2">Uncharacterized protein</fullName>
    </submittedName>
</protein>
<dbReference type="STRING" id="71717.A0A4Y7SQE0"/>
<organism evidence="2 3">
    <name type="scientific">Coprinellus micaceus</name>
    <name type="common">Glistening ink-cap mushroom</name>
    <name type="synonym">Coprinus micaceus</name>
    <dbReference type="NCBI Taxonomy" id="71717"/>
    <lineage>
        <taxon>Eukaryota</taxon>
        <taxon>Fungi</taxon>
        <taxon>Dikarya</taxon>
        <taxon>Basidiomycota</taxon>
        <taxon>Agaricomycotina</taxon>
        <taxon>Agaricomycetes</taxon>
        <taxon>Agaricomycetidae</taxon>
        <taxon>Agaricales</taxon>
        <taxon>Agaricineae</taxon>
        <taxon>Psathyrellaceae</taxon>
        <taxon>Coprinellus</taxon>
    </lineage>
</organism>
<comment type="caution">
    <text evidence="2">The sequence shown here is derived from an EMBL/GenBank/DDBJ whole genome shotgun (WGS) entry which is preliminary data.</text>
</comment>
<evidence type="ECO:0000256" key="1">
    <source>
        <dbReference type="SAM" id="MobiDB-lite"/>
    </source>
</evidence>
<name>A0A4Y7SQE0_COPMI</name>
<dbReference type="AlphaFoldDB" id="A0A4Y7SQE0"/>
<dbReference type="Proteomes" id="UP000298030">
    <property type="component" value="Unassembled WGS sequence"/>
</dbReference>